<evidence type="ECO:0000313" key="1">
    <source>
        <dbReference type="Proteomes" id="UP000887565"/>
    </source>
</evidence>
<proteinExistence type="predicted"/>
<accession>A0A915L2X6</accession>
<evidence type="ECO:0000313" key="2">
    <source>
        <dbReference type="WBParaSite" id="nRc.2.0.1.t45081-RA"/>
    </source>
</evidence>
<dbReference type="Proteomes" id="UP000887565">
    <property type="component" value="Unplaced"/>
</dbReference>
<dbReference type="WBParaSite" id="nRc.2.0.1.t45081-RA">
    <property type="protein sequence ID" value="nRc.2.0.1.t45081-RA"/>
    <property type="gene ID" value="nRc.2.0.1.g45081"/>
</dbReference>
<sequence>MDNAPVFRKEEYYKEYQSFDSRIDKTNVSNSRPKFMALFRRNRSCTALRMWTSFHNKTVPRNDRKNEMQQRLPKG</sequence>
<organism evidence="1 2">
    <name type="scientific">Romanomermis culicivorax</name>
    <name type="common">Nematode worm</name>
    <dbReference type="NCBI Taxonomy" id="13658"/>
    <lineage>
        <taxon>Eukaryota</taxon>
        <taxon>Metazoa</taxon>
        <taxon>Ecdysozoa</taxon>
        <taxon>Nematoda</taxon>
        <taxon>Enoplea</taxon>
        <taxon>Dorylaimia</taxon>
        <taxon>Mermithida</taxon>
        <taxon>Mermithoidea</taxon>
        <taxon>Mermithidae</taxon>
        <taxon>Romanomermis</taxon>
    </lineage>
</organism>
<protein>
    <submittedName>
        <fullName evidence="2">Uncharacterized protein</fullName>
    </submittedName>
</protein>
<reference evidence="2" key="1">
    <citation type="submission" date="2022-11" db="UniProtKB">
        <authorList>
            <consortium name="WormBaseParasite"/>
        </authorList>
    </citation>
    <scope>IDENTIFICATION</scope>
</reference>
<dbReference type="AlphaFoldDB" id="A0A915L2X6"/>
<keyword evidence="1" id="KW-1185">Reference proteome</keyword>
<name>A0A915L2X6_ROMCU</name>